<gene>
    <name evidence="7" type="ORF">OJF2_25920</name>
</gene>
<dbReference type="SUPFAM" id="SSF50494">
    <property type="entry name" value="Trypsin-like serine proteases"/>
    <property type="match status" value="1"/>
</dbReference>
<reference evidence="7 8" key="1">
    <citation type="submission" date="2019-08" db="EMBL/GenBank/DDBJ databases">
        <title>Deep-cultivation of Planctomycetes and their phenomic and genomic characterization uncovers novel biology.</title>
        <authorList>
            <person name="Wiegand S."/>
            <person name="Jogler M."/>
            <person name="Boedeker C."/>
            <person name="Pinto D."/>
            <person name="Vollmers J."/>
            <person name="Rivas-Marin E."/>
            <person name="Kohn T."/>
            <person name="Peeters S.H."/>
            <person name="Heuer A."/>
            <person name="Rast P."/>
            <person name="Oberbeckmann S."/>
            <person name="Bunk B."/>
            <person name="Jeske O."/>
            <person name="Meyerdierks A."/>
            <person name="Storesund J.E."/>
            <person name="Kallscheuer N."/>
            <person name="Luecker S."/>
            <person name="Lage O.M."/>
            <person name="Pohl T."/>
            <person name="Merkel B.J."/>
            <person name="Hornburger P."/>
            <person name="Mueller R.-W."/>
            <person name="Bruemmer F."/>
            <person name="Labrenz M."/>
            <person name="Spormann A.M."/>
            <person name="Op den Camp H."/>
            <person name="Overmann J."/>
            <person name="Amann R."/>
            <person name="Jetten M.S.M."/>
            <person name="Mascher T."/>
            <person name="Medema M.H."/>
            <person name="Devos D.P."/>
            <person name="Kaster A.-K."/>
            <person name="Ovreas L."/>
            <person name="Rohde M."/>
            <person name="Galperin M.Y."/>
            <person name="Jogler C."/>
        </authorList>
    </citation>
    <scope>NUCLEOTIDE SEQUENCE [LARGE SCALE GENOMIC DNA]</scope>
    <source>
        <strain evidence="7 8">OJF2</strain>
    </source>
</reference>
<dbReference type="InterPro" id="IPR043504">
    <property type="entry name" value="Peptidase_S1_PA_chymotrypsin"/>
</dbReference>
<protein>
    <recommendedName>
        <fullName evidence="6">Dipeptidyl-peptidase</fullName>
        <ecNumber evidence="6">3.4.14.-</ecNumber>
    </recommendedName>
</protein>
<dbReference type="Gene3D" id="2.40.10.10">
    <property type="entry name" value="Trypsin-like serine proteases"/>
    <property type="match status" value="1"/>
</dbReference>
<evidence type="ECO:0000256" key="4">
    <source>
        <dbReference type="ARBA" id="ARBA00022729"/>
    </source>
</evidence>
<evidence type="ECO:0000256" key="5">
    <source>
        <dbReference type="ARBA" id="ARBA00022801"/>
    </source>
</evidence>
<dbReference type="EC" id="3.4.14.-" evidence="6"/>
<dbReference type="PANTHER" id="PTHR38469:SF1">
    <property type="entry name" value="PERIPLASMIC PEPTIDASE SUBFAMILY S1B"/>
    <property type="match status" value="1"/>
</dbReference>
<keyword evidence="6" id="KW-0720">Serine protease</keyword>
<dbReference type="InterPro" id="IPR009003">
    <property type="entry name" value="Peptidase_S1_PA"/>
</dbReference>
<evidence type="ECO:0000313" key="7">
    <source>
        <dbReference type="EMBL" id="QEH34059.1"/>
    </source>
</evidence>
<evidence type="ECO:0000256" key="6">
    <source>
        <dbReference type="RuleBase" id="RU366067"/>
    </source>
</evidence>
<dbReference type="Proteomes" id="UP000324233">
    <property type="component" value="Chromosome"/>
</dbReference>
<sequence>MILGSAGYSDEGMWVFNNLPLETLKARYDFVPPPGWADHLRSSAVRFNSGGSGSFVSADGLIMTNHHVGADTLAKLSTKDKDYYRDGFFAKTYEEEAKAPDLELNVLVGIEDVTARVNAAIEPGHDDAAAEKARRKAMAEIEKESTDKTGLRSDVVTLYQGGQYHLYTFKKYTDVRLVFAPEFASAFFGGDPDNFEYPRYDLDVCFFRAYEDGKPARPAHYLKWSKDGAKDGELVFVAGHPGRTDRLNTHASLAYMKDQAMPVLLDYLHTKEAFLLEYGKKGAEAFRQSKEDLFSIQNSRKARVGGLGGLRDESFMARKAQAENELRSRIAADPEKKALYEKAWDRIAQAQATAATLLKPYSFLERGFAFDSELFRIARILVRLADEKAKPNSDRLKEYRESGMASLELRLFSDAPIYPEFEEAKLAQSLAYWKKVMPDHPLVEQVLRGRTPEAAAHDFVSGSKLAHVPFRKKLAAEGKAGIAASDDPMIKLALAVDADARAVRKEREDKVDGVEATNYALIARALFEDKGDKVYPDATFTLRLAFGTVKGYEADGKTVPPFTTMAGAFQHAEAHGNKDPYELPASWHKAKDSGALKLETPLNFVSTADIIGGNSGSPVVNRDNEVVGLIFDGNIQSLVLDFGYDDKVARAVSVDSRGILEALRSIYKTDRLVKELAGE</sequence>
<comment type="function">
    <text evidence="6">Catalyzes the removal of dipeptides from the N-terminus of oligopeptides.</text>
</comment>
<dbReference type="Pfam" id="PF10459">
    <property type="entry name" value="Peptidase_S46"/>
    <property type="match status" value="1"/>
</dbReference>
<dbReference type="GO" id="GO:0043171">
    <property type="term" value="P:peptide catabolic process"/>
    <property type="evidence" value="ECO:0007669"/>
    <property type="project" value="UniProtKB-UniRule"/>
</dbReference>
<keyword evidence="5 6" id="KW-0378">Hydrolase</keyword>
<evidence type="ECO:0000256" key="3">
    <source>
        <dbReference type="ARBA" id="ARBA00022670"/>
    </source>
</evidence>
<dbReference type="GO" id="GO:0006508">
    <property type="term" value="P:proteolysis"/>
    <property type="evidence" value="ECO:0007669"/>
    <property type="project" value="UniProtKB-KW"/>
</dbReference>
<dbReference type="KEGG" id="agv:OJF2_25920"/>
<dbReference type="GO" id="GO:0070009">
    <property type="term" value="F:serine-type aminopeptidase activity"/>
    <property type="evidence" value="ECO:0007669"/>
    <property type="project" value="UniProtKB-UniRule"/>
</dbReference>
<organism evidence="7 8">
    <name type="scientific">Aquisphaera giovannonii</name>
    <dbReference type="NCBI Taxonomy" id="406548"/>
    <lineage>
        <taxon>Bacteria</taxon>
        <taxon>Pseudomonadati</taxon>
        <taxon>Planctomycetota</taxon>
        <taxon>Planctomycetia</taxon>
        <taxon>Isosphaerales</taxon>
        <taxon>Isosphaeraceae</taxon>
        <taxon>Aquisphaera</taxon>
    </lineage>
</organism>
<dbReference type="InterPro" id="IPR019500">
    <property type="entry name" value="Pep_S46"/>
</dbReference>
<evidence type="ECO:0000313" key="8">
    <source>
        <dbReference type="Proteomes" id="UP000324233"/>
    </source>
</evidence>
<keyword evidence="2 6" id="KW-0031">Aminopeptidase</keyword>
<keyword evidence="3 6" id="KW-0645">Protease</keyword>
<name>A0A5B9W1B0_9BACT</name>
<proteinExistence type="inferred from homology"/>
<dbReference type="GO" id="GO:0008239">
    <property type="term" value="F:dipeptidyl-peptidase activity"/>
    <property type="evidence" value="ECO:0007669"/>
    <property type="project" value="UniProtKB-UniRule"/>
</dbReference>
<accession>A0A5B9W1B0</accession>
<keyword evidence="4" id="KW-0732">Signal</keyword>
<dbReference type="PANTHER" id="PTHR38469">
    <property type="entry name" value="PERIPLASMIC PEPTIDASE SUBFAMILY S1B"/>
    <property type="match status" value="1"/>
</dbReference>
<dbReference type="EMBL" id="CP042997">
    <property type="protein sequence ID" value="QEH34059.1"/>
    <property type="molecule type" value="Genomic_DNA"/>
</dbReference>
<dbReference type="AlphaFoldDB" id="A0A5B9W1B0"/>
<keyword evidence="8" id="KW-1185">Reference proteome</keyword>
<evidence type="ECO:0000256" key="1">
    <source>
        <dbReference type="ARBA" id="ARBA00010491"/>
    </source>
</evidence>
<evidence type="ECO:0000256" key="2">
    <source>
        <dbReference type="ARBA" id="ARBA00022438"/>
    </source>
</evidence>
<comment type="similarity">
    <text evidence="1 6">Belongs to the peptidase S46 family.</text>
</comment>